<dbReference type="Proteomes" id="UP000285343">
    <property type="component" value="Unassembled WGS sequence"/>
</dbReference>
<dbReference type="PANTHER" id="PTHR45947">
    <property type="entry name" value="SULFOQUINOVOSYL TRANSFERASE SQD2"/>
    <property type="match status" value="1"/>
</dbReference>
<dbReference type="GO" id="GO:0016757">
    <property type="term" value="F:glycosyltransferase activity"/>
    <property type="evidence" value="ECO:0007669"/>
    <property type="project" value="InterPro"/>
</dbReference>
<dbReference type="SUPFAM" id="SSF53756">
    <property type="entry name" value="UDP-Glycosyltransferase/glycogen phosphorylase"/>
    <property type="match status" value="1"/>
</dbReference>
<dbReference type="AlphaFoldDB" id="A0A374N2I1"/>
<keyword evidence="2" id="KW-0808">Transferase</keyword>
<organism evidence="2 5">
    <name type="scientific">Bacteroides uniformis</name>
    <dbReference type="NCBI Taxonomy" id="820"/>
    <lineage>
        <taxon>Bacteria</taxon>
        <taxon>Pseudomonadati</taxon>
        <taxon>Bacteroidota</taxon>
        <taxon>Bacteroidia</taxon>
        <taxon>Bacteroidales</taxon>
        <taxon>Bacteroidaceae</taxon>
        <taxon>Bacteroides</taxon>
    </lineage>
</organism>
<gene>
    <name evidence="4" type="ORF">DW729_05610</name>
    <name evidence="3" type="ORF">DWW14_03745</name>
    <name evidence="2" type="ORF">DXD90_04910</name>
</gene>
<name>A0A374N2I1_BACUN</name>
<reference evidence="5 6" key="1">
    <citation type="submission" date="2018-08" db="EMBL/GenBank/DDBJ databases">
        <title>A genome reference for cultivated species of the human gut microbiota.</title>
        <authorList>
            <person name="Zou Y."/>
            <person name="Xue W."/>
            <person name="Luo G."/>
        </authorList>
    </citation>
    <scope>NUCLEOTIDE SEQUENCE [LARGE SCALE GENOMIC DNA]</scope>
    <source>
        <strain evidence="3 7">AF14-42</strain>
        <strain evidence="4 6">AM27-46</strain>
        <strain evidence="2 5">TM10-17</strain>
    </source>
</reference>
<evidence type="ECO:0000313" key="4">
    <source>
        <dbReference type="EMBL" id="RHE60704.1"/>
    </source>
</evidence>
<evidence type="ECO:0000313" key="6">
    <source>
        <dbReference type="Proteomes" id="UP000284640"/>
    </source>
</evidence>
<comment type="caution">
    <text evidence="2">The sequence shown here is derived from an EMBL/GenBank/DDBJ whole genome shotgun (WGS) entry which is preliminary data.</text>
</comment>
<evidence type="ECO:0000313" key="5">
    <source>
        <dbReference type="Proteomes" id="UP000263754"/>
    </source>
</evidence>
<protein>
    <submittedName>
        <fullName evidence="2">Glycosyltransferase</fullName>
    </submittedName>
</protein>
<dbReference type="EMBL" id="QSOF01000005">
    <property type="protein sequence ID" value="RGI77939.1"/>
    <property type="molecule type" value="Genomic_DNA"/>
</dbReference>
<feature type="domain" description="Glycosyl transferase family 1" evidence="1">
    <location>
        <begin position="202"/>
        <end position="365"/>
    </location>
</feature>
<evidence type="ECO:0000313" key="7">
    <source>
        <dbReference type="Proteomes" id="UP000285343"/>
    </source>
</evidence>
<dbReference type="Proteomes" id="UP000263754">
    <property type="component" value="Unassembled WGS sequence"/>
</dbReference>
<dbReference type="InterPro" id="IPR001296">
    <property type="entry name" value="Glyco_trans_1"/>
</dbReference>
<evidence type="ECO:0000313" key="2">
    <source>
        <dbReference type="EMBL" id="RGI77939.1"/>
    </source>
</evidence>
<evidence type="ECO:0000259" key="1">
    <source>
        <dbReference type="Pfam" id="PF00534"/>
    </source>
</evidence>
<dbReference type="PANTHER" id="PTHR45947:SF3">
    <property type="entry name" value="SULFOQUINOVOSYL TRANSFERASE SQD2"/>
    <property type="match status" value="1"/>
</dbReference>
<dbReference type="InterPro" id="IPR050194">
    <property type="entry name" value="Glycosyltransferase_grp1"/>
</dbReference>
<dbReference type="RefSeq" id="WP_117866172.1">
    <property type="nucleotide sequence ID" value="NZ_CALNHV010000005.1"/>
</dbReference>
<dbReference type="Gene3D" id="3.40.50.2000">
    <property type="entry name" value="Glycogen Phosphorylase B"/>
    <property type="match status" value="2"/>
</dbReference>
<sequence length="394" mass="44995">MKITWVTRSFLDYRIPVYQELNKLCGRNLTVIYYKDIPPERTQKKIKEVLGDKAIAREKEFRIGNKPKIDNASKSNTTFRIPISPGLIKQVLDSKPDVLISDGFMQWTYAALAVRALKRIPHVMCYERTAHTERNAGRLRIWYRKIVSRWIDAIDCNGILCGEYVRSLGFDSKRLTFGHMVADISGMSRTIQNIANEDIVKVKKELKIPPKGLMILFVGQLIPIKGVDQLLTAWKQFKSHCKENCTLVYVGYGRLEQPLRDRIVNEKIQDVILIGGIDYDSIAQYYKAADCFILPTVEDNWSLVVPEAMACGLPVATTIYNGCHPELITKENGWVFDTYNEQSIIDTLQNIVNNKERLKEMGEVSKRIVSKHTAERAAQSIMAAIDIAQKHCKK</sequence>
<dbReference type="Pfam" id="PF00534">
    <property type="entry name" value="Glycos_transf_1"/>
    <property type="match status" value="1"/>
</dbReference>
<dbReference type="CDD" id="cd03801">
    <property type="entry name" value="GT4_PimA-like"/>
    <property type="match status" value="1"/>
</dbReference>
<evidence type="ECO:0000313" key="3">
    <source>
        <dbReference type="EMBL" id="RGV45189.1"/>
    </source>
</evidence>
<accession>A0A374N2I1</accession>
<dbReference type="EMBL" id="QSKL01000003">
    <property type="protein sequence ID" value="RHE60704.1"/>
    <property type="molecule type" value="Genomic_DNA"/>
</dbReference>
<dbReference type="EMBL" id="QRZC01000003">
    <property type="protein sequence ID" value="RGV45189.1"/>
    <property type="molecule type" value="Genomic_DNA"/>
</dbReference>
<proteinExistence type="predicted"/>
<dbReference type="Proteomes" id="UP000284640">
    <property type="component" value="Unassembled WGS sequence"/>
</dbReference>